<protein>
    <submittedName>
        <fullName evidence="1">Uncharacterized protein</fullName>
    </submittedName>
</protein>
<dbReference type="AlphaFoldDB" id="A0A1R1PI04"/>
<sequence>MVSETTIVERERGEDFIVLTNNYSTAERTSNEDVANKRNDSKVSLFPNLENNLESLKLSSEDIFQHSFSTNATDNSKLHSIPIFFEYENSLFPNLDVKSSPLNNSITLESLVDAEPESQLDKTNSDYQKRVLVLSNSIYSEKCSSIFSSNEGELSSKILHHNIKLPKREHSSTSLKTSFLPNQISEPLHSRAECYEDSPDSLMPEVYGGDSEMVIDSFPASAQQQPDSSDPSNLDNGVKPLYSKPIPAELKNIDYNNFPDFTNTNNPRSIKKLKIKFHYESETYNIVANMDVNFEKLNSLIYEKISNVYSINPKLTHPPSLSDLIFFDFSANQSNDSNFCSSPFSQPNGSQFERHDGSQFHPKNKLKIKFLDEDASLVIMADDDDLNLAKALSCLNPKSGNLHNQVNDIYRQNSSLRRGKSKLSFADKLELWCMF</sequence>
<accession>A0A1R1PI04</accession>
<name>A0A1R1PI04_ZANCU</name>
<organism evidence="1 2">
    <name type="scientific">Zancudomyces culisetae</name>
    <name type="common">Gut fungus</name>
    <name type="synonym">Smittium culisetae</name>
    <dbReference type="NCBI Taxonomy" id="1213189"/>
    <lineage>
        <taxon>Eukaryota</taxon>
        <taxon>Fungi</taxon>
        <taxon>Fungi incertae sedis</taxon>
        <taxon>Zoopagomycota</taxon>
        <taxon>Kickxellomycotina</taxon>
        <taxon>Harpellomycetes</taxon>
        <taxon>Harpellales</taxon>
        <taxon>Legeriomycetaceae</taxon>
        <taxon>Zancudomyces</taxon>
    </lineage>
</organism>
<keyword evidence="2" id="KW-1185">Reference proteome</keyword>
<evidence type="ECO:0000313" key="2">
    <source>
        <dbReference type="Proteomes" id="UP000188320"/>
    </source>
</evidence>
<dbReference type="Proteomes" id="UP000188320">
    <property type="component" value="Unassembled WGS sequence"/>
</dbReference>
<reference evidence="2" key="1">
    <citation type="submission" date="2017-01" db="EMBL/GenBank/DDBJ databases">
        <authorList>
            <person name="Wang Y."/>
            <person name="White M."/>
            <person name="Kvist S."/>
            <person name="Moncalvo J.-M."/>
        </authorList>
    </citation>
    <scope>NUCLEOTIDE SEQUENCE [LARGE SCALE GENOMIC DNA]</scope>
    <source>
        <strain evidence="2">COL-18-3</strain>
    </source>
</reference>
<proteinExistence type="predicted"/>
<dbReference type="SUPFAM" id="SSF54277">
    <property type="entry name" value="CAD &amp; PB1 domains"/>
    <property type="match status" value="1"/>
</dbReference>
<gene>
    <name evidence="1" type="ORF">AX774_g6004</name>
</gene>
<dbReference type="Gene3D" id="3.10.20.90">
    <property type="entry name" value="Phosphatidylinositol 3-kinase Catalytic Subunit, Chain A, domain 1"/>
    <property type="match status" value="1"/>
</dbReference>
<evidence type="ECO:0000313" key="1">
    <source>
        <dbReference type="EMBL" id="OMH80559.1"/>
    </source>
</evidence>
<comment type="caution">
    <text evidence="1">The sequence shown here is derived from an EMBL/GenBank/DDBJ whole genome shotgun (WGS) entry which is preliminary data.</text>
</comment>
<dbReference type="EMBL" id="LSSK01001154">
    <property type="protein sequence ID" value="OMH80559.1"/>
    <property type="molecule type" value="Genomic_DNA"/>
</dbReference>